<gene>
    <name evidence="2" type="ORF">GCM10011575_44040</name>
</gene>
<proteinExistence type="predicted"/>
<name>A0A917SHX0_9ACTN</name>
<keyword evidence="3" id="KW-1185">Reference proteome</keyword>
<evidence type="ECO:0000256" key="1">
    <source>
        <dbReference type="SAM" id="MobiDB-lite"/>
    </source>
</evidence>
<dbReference type="RefSeq" id="WP_188897904.1">
    <property type="nucleotide sequence ID" value="NZ_BMMZ01000016.1"/>
</dbReference>
<feature type="compositionally biased region" description="Low complexity" evidence="1">
    <location>
        <begin position="134"/>
        <end position="149"/>
    </location>
</feature>
<organism evidence="2 3">
    <name type="scientific">Microlunatus endophyticus</name>
    <dbReference type="NCBI Taxonomy" id="1716077"/>
    <lineage>
        <taxon>Bacteria</taxon>
        <taxon>Bacillati</taxon>
        <taxon>Actinomycetota</taxon>
        <taxon>Actinomycetes</taxon>
        <taxon>Propionibacteriales</taxon>
        <taxon>Propionibacteriaceae</taxon>
        <taxon>Microlunatus</taxon>
    </lineage>
</organism>
<dbReference type="EMBL" id="BMMZ01000016">
    <property type="protein sequence ID" value="GGL80913.1"/>
    <property type="molecule type" value="Genomic_DNA"/>
</dbReference>
<feature type="region of interest" description="Disordered" evidence="1">
    <location>
        <begin position="129"/>
        <end position="149"/>
    </location>
</feature>
<reference evidence="2" key="1">
    <citation type="journal article" date="2014" name="Int. J. Syst. Evol. Microbiol.">
        <title>Complete genome sequence of Corynebacterium casei LMG S-19264T (=DSM 44701T), isolated from a smear-ripened cheese.</title>
        <authorList>
            <consortium name="US DOE Joint Genome Institute (JGI-PGF)"/>
            <person name="Walter F."/>
            <person name="Albersmeier A."/>
            <person name="Kalinowski J."/>
            <person name="Ruckert C."/>
        </authorList>
    </citation>
    <scope>NUCLEOTIDE SEQUENCE</scope>
    <source>
        <strain evidence="2">CGMCC 4.7306</strain>
    </source>
</reference>
<evidence type="ECO:0000313" key="2">
    <source>
        <dbReference type="EMBL" id="GGL80913.1"/>
    </source>
</evidence>
<dbReference type="Proteomes" id="UP000613840">
    <property type="component" value="Unassembled WGS sequence"/>
</dbReference>
<comment type="caution">
    <text evidence="2">The sequence shown here is derived from an EMBL/GenBank/DDBJ whole genome shotgun (WGS) entry which is preliminary data.</text>
</comment>
<dbReference type="AlphaFoldDB" id="A0A917SHX0"/>
<evidence type="ECO:0000313" key="3">
    <source>
        <dbReference type="Proteomes" id="UP000613840"/>
    </source>
</evidence>
<reference evidence="2" key="2">
    <citation type="submission" date="2020-09" db="EMBL/GenBank/DDBJ databases">
        <authorList>
            <person name="Sun Q."/>
            <person name="Zhou Y."/>
        </authorList>
    </citation>
    <scope>NUCLEOTIDE SEQUENCE</scope>
    <source>
        <strain evidence="2">CGMCC 4.7306</strain>
    </source>
</reference>
<accession>A0A917SHX0</accession>
<sequence>MALQKRFQVSHGDVFPMGAFMKGSVEPVSDFDVPVRPDGSRPQQVDKDSGLPLWQVTVLDADDQASRRDTAVSVKIAAQFQPVPPDNTSGTPWRPVEFVGLTALAYVDDSGSRPRVAWSFRADNLVAPGEAKKAATTSAGSASSGPRAA</sequence>
<evidence type="ECO:0008006" key="4">
    <source>
        <dbReference type="Google" id="ProtNLM"/>
    </source>
</evidence>
<protein>
    <recommendedName>
        <fullName evidence="4">Plasmid replication, integration and excision activator</fullName>
    </recommendedName>
</protein>